<feature type="non-terminal residue" evidence="1">
    <location>
        <position position="1"/>
    </location>
</feature>
<accession>A0ABV0QW41</accession>
<comment type="caution">
    <text evidence="1">The sequence shown here is derived from an EMBL/GenBank/DDBJ whole genome shotgun (WGS) entry which is preliminary data.</text>
</comment>
<protein>
    <submittedName>
        <fullName evidence="1">Uncharacterized protein</fullName>
    </submittedName>
</protein>
<gene>
    <name evidence="1" type="ORF">XENOCAPTIV_021016</name>
</gene>
<dbReference type="PANTHER" id="PTHR14944">
    <property type="entry name" value="RPA-RELATED PROTEIN RADX"/>
    <property type="match status" value="1"/>
</dbReference>
<evidence type="ECO:0000313" key="2">
    <source>
        <dbReference type="Proteomes" id="UP001434883"/>
    </source>
</evidence>
<name>A0ABV0QW41_9TELE</name>
<organism evidence="1 2">
    <name type="scientific">Xenoophorus captivus</name>
    <dbReference type="NCBI Taxonomy" id="1517983"/>
    <lineage>
        <taxon>Eukaryota</taxon>
        <taxon>Metazoa</taxon>
        <taxon>Chordata</taxon>
        <taxon>Craniata</taxon>
        <taxon>Vertebrata</taxon>
        <taxon>Euteleostomi</taxon>
        <taxon>Actinopterygii</taxon>
        <taxon>Neopterygii</taxon>
        <taxon>Teleostei</taxon>
        <taxon>Neoteleostei</taxon>
        <taxon>Acanthomorphata</taxon>
        <taxon>Ovalentaria</taxon>
        <taxon>Atherinomorphae</taxon>
        <taxon>Cyprinodontiformes</taxon>
        <taxon>Goodeidae</taxon>
        <taxon>Xenoophorus</taxon>
    </lineage>
</organism>
<dbReference type="InterPro" id="IPR040893">
    <property type="entry name" value="RADX"/>
</dbReference>
<sequence length="101" mass="10968">INKQIAVDAAFLPVVRSDDPRAVGLSQDPHDNSMLSCLSSGFLCPLSSTARDRQLTLQILATAQELEDTHVVCVLDLCQLGGDKVEVLINKVYRVTDVNAM</sequence>
<dbReference type="PANTHER" id="PTHR14944:SF4">
    <property type="entry name" value="RPA1 RELATED SINGLE STRANDED DNA BINDING PROTEIN, X-LINKED"/>
    <property type="match status" value="1"/>
</dbReference>
<dbReference type="EMBL" id="JAHRIN010025664">
    <property type="protein sequence ID" value="MEQ2200049.1"/>
    <property type="molecule type" value="Genomic_DNA"/>
</dbReference>
<keyword evidence="2" id="KW-1185">Reference proteome</keyword>
<evidence type="ECO:0000313" key="1">
    <source>
        <dbReference type="EMBL" id="MEQ2200049.1"/>
    </source>
</evidence>
<proteinExistence type="predicted"/>
<dbReference type="Proteomes" id="UP001434883">
    <property type="component" value="Unassembled WGS sequence"/>
</dbReference>
<dbReference type="Pfam" id="PF17659">
    <property type="entry name" value="RADX"/>
    <property type="match status" value="1"/>
</dbReference>
<reference evidence="1 2" key="1">
    <citation type="submission" date="2021-06" db="EMBL/GenBank/DDBJ databases">
        <authorList>
            <person name="Palmer J.M."/>
        </authorList>
    </citation>
    <scope>NUCLEOTIDE SEQUENCE [LARGE SCALE GENOMIC DNA]</scope>
    <source>
        <strain evidence="1 2">XC_2019</strain>
        <tissue evidence="1">Muscle</tissue>
    </source>
</reference>